<dbReference type="SUPFAM" id="SSF103473">
    <property type="entry name" value="MFS general substrate transporter"/>
    <property type="match status" value="1"/>
</dbReference>
<name>A0AAD7XGS3_9STRA</name>
<dbReference type="Gene3D" id="1.20.1250.20">
    <property type="entry name" value="MFS general substrate transporter like domains"/>
    <property type="match status" value="1"/>
</dbReference>
<feature type="transmembrane region" description="Helical" evidence="6">
    <location>
        <begin position="139"/>
        <end position="159"/>
    </location>
</feature>
<feature type="transmembrane region" description="Helical" evidence="6">
    <location>
        <begin position="229"/>
        <end position="249"/>
    </location>
</feature>
<feature type="signal peptide" evidence="7">
    <location>
        <begin position="1"/>
        <end position="19"/>
    </location>
</feature>
<gene>
    <name evidence="9" type="ORF">CTAYLR_008512</name>
</gene>
<evidence type="ECO:0000313" key="10">
    <source>
        <dbReference type="Proteomes" id="UP001230188"/>
    </source>
</evidence>
<evidence type="ECO:0000256" key="2">
    <source>
        <dbReference type="ARBA" id="ARBA00022448"/>
    </source>
</evidence>
<keyword evidence="10" id="KW-1185">Reference proteome</keyword>
<evidence type="ECO:0000259" key="8">
    <source>
        <dbReference type="PROSITE" id="PS50850"/>
    </source>
</evidence>
<dbReference type="PROSITE" id="PS50850">
    <property type="entry name" value="MFS"/>
    <property type="match status" value="1"/>
</dbReference>
<evidence type="ECO:0000256" key="1">
    <source>
        <dbReference type="ARBA" id="ARBA00004141"/>
    </source>
</evidence>
<reference evidence="9" key="1">
    <citation type="submission" date="2023-01" db="EMBL/GenBank/DDBJ databases">
        <title>Metagenome sequencing of chrysophaentin producing Chrysophaeum taylorii.</title>
        <authorList>
            <person name="Davison J."/>
            <person name="Bewley C."/>
        </authorList>
    </citation>
    <scope>NUCLEOTIDE SEQUENCE</scope>
    <source>
        <strain evidence="9">NIES-1699</strain>
    </source>
</reference>
<feature type="transmembrane region" description="Helical" evidence="6">
    <location>
        <begin position="470"/>
        <end position="488"/>
    </location>
</feature>
<comment type="caution">
    <text evidence="9">The sequence shown here is derived from an EMBL/GenBank/DDBJ whole genome shotgun (WGS) entry which is preliminary data.</text>
</comment>
<dbReference type="InterPro" id="IPR036259">
    <property type="entry name" value="MFS_trans_sf"/>
</dbReference>
<accession>A0AAD7XGS3</accession>
<dbReference type="EMBL" id="JAQMWT010000470">
    <property type="protein sequence ID" value="KAJ8600852.1"/>
    <property type="molecule type" value="Genomic_DNA"/>
</dbReference>
<evidence type="ECO:0000256" key="7">
    <source>
        <dbReference type="SAM" id="SignalP"/>
    </source>
</evidence>
<dbReference type="InterPro" id="IPR020846">
    <property type="entry name" value="MFS_dom"/>
</dbReference>
<dbReference type="Pfam" id="PF00083">
    <property type="entry name" value="Sugar_tr"/>
    <property type="match status" value="1"/>
</dbReference>
<dbReference type="InterPro" id="IPR005829">
    <property type="entry name" value="Sugar_transporter_CS"/>
</dbReference>
<dbReference type="PANTHER" id="PTHR23511:SF34">
    <property type="entry name" value="SYNAPTIC VESICLE GLYCOPROTEIN 2"/>
    <property type="match status" value="1"/>
</dbReference>
<feature type="transmembrane region" description="Helical" evidence="6">
    <location>
        <begin position="71"/>
        <end position="92"/>
    </location>
</feature>
<feature type="transmembrane region" description="Helical" evidence="6">
    <location>
        <begin position="406"/>
        <end position="426"/>
    </location>
</feature>
<feature type="transmembrane region" description="Helical" evidence="6">
    <location>
        <begin position="500"/>
        <end position="519"/>
    </location>
</feature>
<dbReference type="AlphaFoldDB" id="A0AAD7XGS3"/>
<evidence type="ECO:0000256" key="5">
    <source>
        <dbReference type="ARBA" id="ARBA00023136"/>
    </source>
</evidence>
<evidence type="ECO:0000313" key="9">
    <source>
        <dbReference type="EMBL" id="KAJ8600852.1"/>
    </source>
</evidence>
<feature type="transmembrane region" description="Helical" evidence="6">
    <location>
        <begin position="166"/>
        <end position="187"/>
    </location>
</feature>
<evidence type="ECO:0000256" key="4">
    <source>
        <dbReference type="ARBA" id="ARBA00022989"/>
    </source>
</evidence>
<evidence type="ECO:0000256" key="6">
    <source>
        <dbReference type="SAM" id="Phobius"/>
    </source>
</evidence>
<keyword evidence="2" id="KW-0813">Transport</keyword>
<keyword evidence="3 6" id="KW-0812">Transmembrane</keyword>
<dbReference type="InterPro" id="IPR005828">
    <property type="entry name" value="MFS_sugar_transport-like"/>
</dbReference>
<feature type="chain" id="PRO_5042182992" description="Major facilitator superfamily (MFS) profile domain-containing protein" evidence="7">
    <location>
        <begin position="20"/>
        <end position="520"/>
    </location>
</feature>
<feature type="transmembrane region" description="Helical" evidence="6">
    <location>
        <begin position="379"/>
        <end position="400"/>
    </location>
</feature>
<feature type="transmembrane region" description="Helical" evidence="6">
    <location>
        <begin position="338"/>
        <end position="358"/>
    </location>
</feature>
<keyword evidence="5 6" id="KW-0472">Membrane</keyword>
<feature type="transmembrane region" description="Helical" evidence="6">
    <location>
        <begin position="199"/>
        <end position="222"/>
    </location>
</feature>
<protein>
    <recommendedName>
        <fullName evidence="8">Major facilitator superfamily (MFS) profile domain-containing protein</fullName>
    </recommendedName>
</protein>
<feature type="transmembrane region" description="Helical" evidence="6">
    <location>
        <begin position="438"/>
        <end position="458"/>
    </location>
</feature>
<dbReference type="PROSITE" id="PS00217">
    <property type="entry name" value="SUGAR_TRANSPORT_2"/>
    <property type="match status" value="1"/>
</dbReference>
<evidence type="ECO:0000256" key="3">
    <source>
        <dbReference type="ARBA" id="ARBA00022692"/>
    </source>
</evidence>
<keyword evidence="4 6" id="KW-1133">Transmembrane helix</keyword>
<feature type="domain" description="Major facilitator superfamily (MFS) profile" evidence="8">
    <location>
        <begin position="75"/>
        <end position="520"/>
    </location>
</feature>
<organism evidence="9 10">
    <name type="scientific">Chrysophaeum taylorii</name>
    <dbReference type="NCBI Taxonomy" id="2483200"/>
    <lineage>
        <taxon>Eukaryota</taxon>
        <taxon>Sar</taxon>
        <taxon>Stramenopiles</taxon>
        <taxon>Ochrophyta</taxon>
        <taxon>Pelagophyceae</taxon>
        <taxon>Pelagomonadales</taxon>
        <taxon>Pelagomonadaceae</taxon>
        <taxon>Chrysophaeum</taxon>
    </lineage>
</organism>
<comment type="subcellular location">
    <subcellularLocation>
        <location evidence="1">Membrane</location>
        <topology evidence="1">Multi-pass membrane protein</topology>
    </subcellularLocation>
</comment>
<dbReference type="PANTHER" id="PTHR23511">
    <property type="entry name" value="SYNAPTIC VESICLE GLYCOPROTEIN 2"/>
    <property type="match status" value="1"/>
</dbReference>
<dbReference type="GO" id="GO:0022857">
    <property type="term" value="F:transmembrane transporter activity"/>
    <property type="evidence" value="ECO:0007669"/>
    <property type="project" value="InterPro"/>
</dbReference>
<sequence length="520" mass="55284">MRAVLFVLAAASAFQPETAKTVTTPKFNGLRGRGRAAVAQVEETSTAGPLSIQSREALMDDKLALLGVSRYQALMAIFVAMVYAADGAEVMVMSLVSRTLVEKWALADWKQGLLGMSVYSGMFTGGLTCGPVADGKGRSFTLITATAMIALFGVLSAYAPNLELLCLARFIAGVGMGASLPVSSSLLQETVPKAWKGGLACLVFSGFNLGELFAAKAGVLAFNRADPSTWLFLVAALPAIATFVVSLIVPESPRFLANNGNVRGVRRWFVRAARINGKNLQTILGPEPDETAAALCAVGKPPKRAKKTEPKPQIRSPVALVADKFGGLFVKELRLRTLVLWVLWMAANAAFYGSIFSLPEALRFSKTAANDVNFDVARGISQVSAYQSLAFLFFMPLVALGVKYSFLFPLAFAGGFLALFSAMLSTNFAAAAPLPGHLVACLAFAKFFYNGVFMMLYPLTGESYPTTTRATGTAIAGTVGRVCTILVAPVCTRLQQISALLPYQVFIVTSALAFLASLLL</sequence>
<dbReference type="Proteomes" id="UP001230188">
    <property type="component" value="Unassembled WGS sequence"/>
</dbReference>
<dbReference type="GO" id="GO:0016020">
    <property type="term" value="C:membrane"/>
    <property type="evidence" value="ECO:0007669"/>
    <property type="project" value="UniProtKB-SubCell"/>
</dbReference>
<proteinExistence type="predicted"/>
<keyword evidence="7" id="KW-0732">Signal</keyword>